<keyword evidence="10" id="KW-1185">Reference proteome</keyword>
<feature type="transmembrane region" description="Helical" evidence="8">
    <location>
        <begin position="117"/>
        <end position="135"/>
    </location>
</feature>
<proteinExistence type="inferred from homology"/>
<feature type="transmembrane region" description="Helical" evidence="8">
    <location>
        <begin position="21"/>
        <end position="39"/>
    </location>
</feature>
<comment type="similarity">
    <text evidence="6">Belongs to the YccS/YhfK family.</text>
</comment>
<feature type="transmembrane region" description="Helical" evidence="8">
    <location>
        <begin position="364"/>
        <end position="381"/>
    </location>
</feature>
<feature type="transmembrane region" description="Helical" evidence="8">
    <location>
        <begin position="92"/>
        <end position="110"/>
    </location>
</feature>
<dbReference type="AlphaFoldDB" id="A0A222VZE2"/>
<keyword evidence="4 8" id="KW-1133">Transmembrane helix</keyword>
<feature type="transmembrane region" description="Helical" evidence="8">
    <location>
        <begin position="488"/>
        <end position="508"/>
    </location>
</feature>
<dbReference type="KEGG" id="pmad:BAY61_15360"/>
<feature type="transmembrane region" description="Helical" evidence="8">
    <location>
        <begin position="45"/>
        <end position="62"/>
    </location>
</feature>
<keyword evidence="3 8" id="KW-0812">Transmembrane</keyword>
<evidence type="ECO:0000256" key="4">
    <source>
        <dbReference type="ARBA" id="ARBA00022989"/>
    </source>
</evidence>
<accession>A0A222VZE2</accession>
<evidence type="ECO:0000256" key="3">
    <source>
        <dbReference type="ARBA" id="ARBA00022692"/>
    </source>
</evidence>
<evidence type="ECO:0000313" key="9">
    <source>
        <dbReference type="EMBL" id="SDD00010.1"/>
    </source>
</evidence>
<feature type="compositionally biased region" description="Basic and acidic residues" evidence="7">
    <location>
        <begin position="708"/>
        <end position="718"/>
    </location>
</feature>
<dbReference type="RefSeq" id="WP_091804320.1">
    <property type="nucleotide sequence ID" value="NZ_CP016353.1"/>
</dbReference>
<dbReference type="InterPro" id="IPR049453">
    <property type="entry name" value="Memb_transporter_dom"/>
</dbReference>
<reference evidence="9 10" key="1">
    <citation type="submission" date="2016-10" db="EMBL/GenBank/DDBJ databases">
        <authorList>
            <person name="de Groot N.N."/>
        </authorList>
    </citation>
    <scope>NUCLEOTIDE SEQUENCE [LARGE SCALE GENOMIC DNA]</scope>
    <source>
        <strain evidence="9 10">CGMCC 4.5506</strain>
    </source>
</reference>
<organism evidence="9 10">
    <name type="scientific">Prauserella marina</name>
    <dbReference type="NCBI Taxonomy" id="530584"/>
    <lineage>
        <taxon>Bacteria</taxon>
        <taxon>Bacillati</taxon>
        <taxon>Actinomycetota</taxon>
        <taxon>Actinomycetes</taxon>
        <taxon>Pseudonocardiales</taxon>
        <taxon>Pseudonocardiaceae</taxon>
        <taxon>Prauserella</taxon>
    </lineage>
</organism>
<dbReference type="OrthoDB" id="7431670at2"/>
<evidence type="ECO:0000256" key="1">
    <source>
        <dbReference type="ARBA" id="ARBA00004651"/>
    </source>
</evidence>
<feature type="transmembrane region" description="Helical" evidence="8">
    <location>
        <begin position="421"/>
        <end position="454"/>
    </location>
</feature>
<dbReference type="Proteomes" id="UP000199494">
    <property type="component" value="Unassembled WGS sequence"/>
</dbReference>
<dbReference type="PANTHER" id="PTHR30509:SF9">
    <property type="entry name" value="MULTIDRUG RESISTANCE PROTEIN MDTO"/>
    <property type="match status" value="1"/>
</dbReference>
<dbReference type="EMBL" id="FMZE01000005">
    <property type="protein sequence ID" value="SDD00010.1"/>
    <property type="molecule type" value="Genomic_DNA"/>
</dbReference>
<sequence>MIIAAVDRLRAADPGFVRTRLAATAVLGIVLAAGTLLLARQPLPVVLFAAIGAMISSFSVNDPEKPQQALTLVLAFVAGAASLTAATAGQSAAPLDGVVFVLLIFVAVYAQRFGPRGTALGSIAFFVFFFAMFLRTQPAQLPMLFVALATGLAANALVRFVILPRRPGRELVGIRRAFRARLGAVVSAASAHLAAQGTERASKQLQRAGDRLHQTVLLIEDVAADVLDGKAAALLRRRAIEVELAAQWLSITVRRSACEPLADPVRAELVARLRRFRSLIERDPRELPVISETEEYTKLLVEGSRLSERATEGDPVRRAVAELALADVNAARIAERDFSAEQDPPPAENTERTPLFGYDNRTRAAIQAVLGGGLAVLGGELVSHQRWYWAVLTVFVVFVGTSSAGATLVKGARRMGGTLAGIFAGALCALLVSGNTPLTVVLVLMCVFGMAFFATVSQTIMAFFITTLLGLLYSLLGTFSVEVLGVRVAETAVGALAGIIAALVVVPVRTRSVLLDDVATVLEDLREFAGTTTELLTGRDNVNVIELSRQLDRDVEQVRTTVEPLTHPINPRGARRDYGWYVVDTLTAIAFRTRHVAARAQPGLLAAPELAERFEPFMARLDHNIGVLLDAVRGKGTTRLLPSQRNDPLSEGTPEARVVLAGLGKLDEAVLALGKAFDLDQPAPEPDDGAQSVQVRRRTHTDQAAPDSIRREADRRTT</sequence>
<comment type="subcellular location">
    <subcellularLocation>
        <location evidence="1">Cell membrane</location>
        <topology evidence="1">Multi-pass membrane protein</topology>
    </subcellularLocation>
</comment>
<feature type="transmembrane region" description="Helical" evidence="8">
    <location>
        <begin position="141"/>
        <end position="162"/>
    </location>
</feature>
<evidence type="ECO:0000256" key="8">
    <source>
        <dbReference type="SAM" id="Phobius"/>
    </source>
</evidence>
<evidence type="ECO:0000313" key="10">
    <source>
        <dbReference type="Proteomes" id="UP000199494"/>
    </source>
</evidence>
<name>A0A222VZE2_9PSEU</name>
<feature type="region of interest" description="Disordered" evidence="7">
    <location>
        <begin position="677"/>
        <end position="718"/>
    </location>
</feature>
<dbReference type="PANTHER" id="PTHR30509">
    <property type="entry name" value="P-HYDROXYBENZOIC ACID EFFLUX PUMP SUBUNIT-RELATED"/>
    <property type="match status" value="1"/>
</dbReference>
<evidence type="ECO:0000256" key="5">
    <source>
        <dbReference type="ARBA" id="ARBA00023136"/>
    </source>
</evidence>
<keyword evidence="5 8" id="KW-0472">Membrane</keyword>
<keyword evidence="2" id="KW-1003">Cell membrane</keyword>
<gene>
    <name evidence="9" type="ORF">SAMN05421630_105118</name>
</gene>
<evidence type="ECO:0000256" key="2">
    <source>
        <dbReference type="ARBA" id="ARBA00022475"/>
    </source>
</evidence>
<protein>
    <submittedName>
        <fullName evidence="9">Uncharacterized membrane protein YccC</fullName>
    </submittedName>
</protein>
<feature type="transmembrane region" description="Helical" evidence="8">
    <location>
        <begin position="460"/>
        <end position="481"/>
    </location>
</feature>
<feature type="transmembrane region" description="Helical" evidence="8">
    <location>
        <begin position="69"/>
        <end position="86"/>
    </location>
</feature>
<evidence type="ECO:0000256" key="6">
    <source>
        <dbReference type="ARBA" id="ARBA00043993"/>
    </source>
</evidence>
<dbReference type="Pfam" id="PF13515">
    <property type="entry name" value="FUSC_2"/>
    <property type="match status" value="1"/>
</dbReference>
<dbReference type="GO" id="GO:0005886">
    <property type="term" value="C:plasma membrane"/>
    <property type="evidence" value="ECO:0007669"/>
    <property type="project" value="UniProtKB-SubCell"/>
</dbReference>
<dbReference type="STRING" id="530584.SAMN05421630_105118"/>
<evidence type="ECO:0000256" key="7">
    <source>
        <dbReference type="SAM" id="MobiDB-lite"/>
    </source>
</evidence>
<feature type="transmembrane region" description="Helical" evidence="8">
    <location>
        <begin position="387"/>
        <end position="409"/>
    </location>
</feature>